<feature type="transmembrane region" description="Helical" evidence="7">
    <location>
        <begin position="174"/>
        <end position="193"/>
    </location>
</feature>
<dbReference type="OrthoDB" id="525686at2759"/>
<gene>
    <name evidence="8" type="ORF">F511_36783</name>
</gene>
<sequence>MGSRVETYEDVRLPLLEEQPDPSKPEKTPAQKAVRKAFKGTAHLANLLPTGSVMAFQVMSPIITHEGKCKSFVSITTTIALLSACAISCFLLCFTDSFRDERGKVRYGVATFRGLWIMDGSASLPPEEAAKYRVGIADFIHAILSILVFAAVAMFDKNVVSCFYPAPSEEDLEILTALPVTVGVICSLLFLLFPTKRHGIGFPLSRR</sequence>
<dbReference type="PANTHER" id="PTHR31621">
    <property type="entry name" value="PROTEIN DMP3"/>
    <property type="match status" value="1"/>
</dbReference>
<feature type="transmembrane region" description="Helical" evidence="7">
    <location>
        <begin position="75"/>
        <end position="94"/>
    </location>
</feature>
<dbReference type="AlphaFoldDB" id="A0A2Z7D471"/>
<feature type="compositionally biased region" description="Basic and acidic residues" evidence="6">
    <location>
        <begin position="1"/>
        <end position="12"/>
    </location>
</feature>
<dbReference type="GO" id="GO:0010256">
    <property type="term" value="P:endomembrane system organization"/>
    <property type="evidence" value="ECO:0007669"/>
    <property type="project" value="TreeGrafter"/>
</dbReference>
<evidence type="ECO:0000313" key="9">
    <source>
        <dbReference type="Proteomes" id="UP000250235"/>
    </source>
</evidence>
<accession>A0A2Z7D471</accession>
<keyword evidence="4 7" id="KW-1133">Transmembrane helix</keyword>
<dbReference type="Pfam" id="PF05078">
    <property type="entry name" value="DUF679"/>
    <property type="match status" value="1"/>
</dbReference>
<dbReference type="InterPro" id="IPR007770">
    <property type="entry name" value="DMP"/>
</dbReference>
<dbReference type="PANTHER" id="PTHR31621:SF6">
    <property type="entry name" value="PROTEIN DMP7"/>
    <property type="match status" value="1"/>
</dbReference>
<dbReference type="Proteomes" id="UP000250235">
    <property type="component" value="Unassembled WGS sequence"/>
</dbReference>
<dbReference type="GO" id="GO:0016020">
    <property type="term" value="C:membrane"/>
    <property type="evidence" value="ECO:0007669"/>
    <property type="project" value="UniProtKB-SubCell"/>
</dbReference>
<comment type="similarity">
    <text evidence="2">Belongs to the plant DMP1 protein family.</text>
</comment>
<keyword evidence="5 7" id="KW-0472">Membrane</keyword>
<feature type="transmembrane region" description="Helical" evidence="7">
    <location>
        <begin position="44"/>
        <end position="63"/>
    </location>
</feature>
<evidence type="ECO:0000313" key="8">
    <source>
        <dbReference type="EMBL" id="KZV54215.1"/>
    </source>
</evidence>
<keyword evidence="9" id="KW-1185">Reference proteome</keyword>
<keyword evidence="3 7" id="KW-0812">Transmembrane</keyword>
<dbReference type="GO" id="GO:0005737">
    <property type="term" value="C:cytoplasm"/>
    <property type="evidence" value="ECO:0007669"/>
    <property type="project" value="UniProtKB-ARBA"/>
</dbReference>
<evidence type="ECO:0000256" key="7">
    <source>
        <dbReference type="SAM" id="Phobius"/>
    </source>
</evidence>
<organism evidence="8 9">
    <name type="scientific">Dorcoceras hygrometricum</name>
    <dbReference type="NCBI Taxonomy" id="472368"/>
    <lineage>
        <taxon>Eukaryota</taxon>
        <taxon>Viridiplantae</taxon>
        <taxon>Streptophyta</taxon>
        <taxon>Embryophyta</taxon>
        <taxon>Tracheophyta</taxon>
        <taxon>Spermatophyta</taxon>
        <taxon>Magnoliopsida</taxon>
        <taxon>eudicotyledons</taxon>
        <taxon>Gunneridae</taxon>
        <taxon>Pentapetalae</taxon>
        <taxon>asterids</taxon>
        <taxon>lamiids</taxon>
        <taxon>Lamiales</taxon>
        <taxon>Gesneriaceae</taxon>
        <taxon>Didymocarpoideae</taxon>
        <taxon>Trichosporeae</taxon>
        <taxon>Loxocarpinae</taxon>
        <taxon>Dorcoceras</taxon>
    </lineage>
</organism>
<name>A0A2Z7D471_9LAMI</name>
<evidence type="ECO:0000256" key="1">
    <source>
        <dbReference type="ARBA" id="ARBA00004141"/>
    </source>
</evidence>
<comment type="subcellular location">
    <subcellularLocation>
        <location evidence="1">Membrane</location>
        <topology evidence="1">Multi-pass membrane protein</topology>
    </subcellularLocation>
</comment>
<evidence type="ECO:0000256" key="4">
    <source>
        <dbReference type="ARBA" id="ARBA00022989"/>
    </source>
</evidence>
<evidence type="ECO:0000256" key="3">
    <source>
        <dbReference type="ARBA" id="ARBA00022692"/>
    </source>
</evidence>
<dbReference type="EMBL" id="KQ989571">
    <property type="protein sequence ID" value="KZV54215.1"/>
    <property type="molecule type" value="Genomic_DNA"/>
</dbReference>
<proteinExistence type="inferred from homology"/>
<feature type="region of interest" description="Disordered" evidence="6">
    <location>
        <begin position="1"/>
        <end position="30"/>
    </location>
</feature>
<evidence type="ECO:0000256" key="2">
    <source>
        <dbReference type="ARBA" id="ARBA00008707"/>
    </source>
</evidence>
<evidence type="ECO:0000256" key="6">
    <source>
        <dbReference type="SAM" id="MobiDB-lite"/>
    </source>
</evidence>
<reference evidence="8 9" key="1">
    <citation type="journal article" date="2015" name="Proc. Natl. Acad. Sci. U.S.A.">
        <title>The resurrection genome of Boea hygrometrica: A blueprint for survival of dehydration.</title>
        <authorList>
            <person name="Xiao L."/>
            <person name="Yang G."/>
            <person name="Zhang L."/>
            <person name="Yang X."/>
            <person name="Zhao S."/>
            <person name="Ji Z."/>
            <person name="Zhou Q."/>
            <person name="Hu M."/>
            <person name="Wang Y."/>
            <person name="Chen M."/>
            <person name="Xu Y."/>
            <person name="Jin H."/>
            <person name="Xiao X."/>
            <person name="Hu G."/>
            <person name="Bao F."/>
            <person name="Hu Y."/>
            <person name="Wan P."/>
            <person name="Li L."/>
            <person name="Deng X."/>
            <person name="Kuang T."/>
            <person name="Xiang C."/>
            <person name="Zhu J.K."/>
            <person name="Oliver M.J."/>
            <person name="He Y."/>
        </authorList>
    </citation>
    <scope>NUCLEOTIDE SEQUENCE [LARGE SCALE GENOMIC DNA]</scope>
    <source>
        <strain evidence="9">cv. XS01</strain>
    </source>
</reference>
<feature type="transmembrane region" description="Helical" evidence="7">
    <location>
        <begin position="134"/>
        <end position="154"/>
    </location>
</feature>
<protein>
    <submittedName>
        <fullName evidence="8">Uncharacterized protein</fullName>
    </submittedName>
</protein>
<evidence type="ECO:0000256" key="5">
    <source>
        <dbReference type="ARBA" id="ARBA00023136"/>
    </source>
</evidence>